<keyword evidence="2" id="KW-1185">Reference proteome</keyword>
<gene>
    <name evidence="1" type="ORF">ATO12_20215</name>
</gene>
<dbReference type="STRING" id="1317122.ATO12_20215"/>
<dbReference type="eggNOG" id="COG3188">
    <property type="taxonomic scope" value="Bacteria"/>
</dbReference>
<organism evidence="1 2">
    <name type="scientific">Aquimarina atlantica</name>
    <dbReference type="NCBI Taxonomy" id="1317122"/>
    <lineage>
        <taxon>Bacteria</taxon>
        <taxon>Pseudomonadati</taxon>
        <taxon>Bacteroidota</taxon>
        <taxon>Flavobacteriia</taxon>
        <taxon>Flavobacteriales</taxon>
        <taxon>Flavobacteriaceae</taxon>
        <taxon>Aquimarina</taxon>
    </lineage>
</organism>
<dbReference type="EMBL" id="AQRA01000006">
    <property type="protein sequence ID" value="EZH73329.1"/>
    <property type="molecule type" value="Genomic_DNA"/>
</dbReference>
<comment type="caution">
    <text evidence="1">The sequence shown here is derived from an EMBL/GenBank/DDBJ whole genome shotgun (WGS) entry which is preliminary data.</text>
</comment>
<accession>A0A023BTQ9</accession>
<sequence>MKFLVFISIFLIMYHGSSQKKRDANPNTYRFSYKSELYKGTRYEITTKLRALKNNSWFVNIPEEKQVELTSLFKKVKNQPIPRLYRKDAIVFLDALYAYEDFLTIYDNALYEVIQHLKHDMRRLDFKFERQFTQAKIQLNRTQKEAKNNIERIDLLKKDVRDSQIKLVSHRWMKKKMEKYIGMDAVKNPDELIKEFKKAEAMNVFTMIEEKKIEKINSYLVDQIIDFFYKKSLPEINTDALKLDYIDKI</sequence>
<name>A0A023BTQ9_9FLAO</name>
<dbReference type="OrthoDB" id="1158351at2"/>
<evidence type="ECO:0000313" key="1">
    <source>
        <dbReference type="EMBL" id="EZH73329.1"/>
    </source>
</evidence>
<dbReference type="AlphaFoldDB" id="A0A023BTQ9"/>
<proteinExistence type="predicted"/>
<dbReference type="Proteomes" id="UP000023541">
    <property type="component" value="Unassembled WGS sequence"/>
</dbReference>
<reference evidence="1 2" key="1">
    <citation type="submission" date="2014-04" db="EMBL/GenBank/DDBJ databases">
        <title>Aquimarina sp. 22II-S11-z7 Genome Sequencing.</title>
        <authorList>
            <person name="Lai Q."/>
        </authorList>
    </citation>
    <scope>NUCLEOTIDE SEQUENCE [LARGE SCALE GENOMIC DNA]</scope>
    <source>
        <strain evidence="1 2">22II-S11-z7</strain>
    </source>
</reference>
<dbReference type="RefSeq" id="WP_131248845.1">
    <property type="nucleotide sequence ID" value="NZ_AQRA01000006.1"/>
</dbReference>
<evidence type="ECO:0000313" key="2">
    <source>
        <dbReference type="Proteomes" id="UP000023541"/>
    </source>
</evidence>
<protein>
    <submittedName>
        <fullName evidence="1">Uncharacterized protein</fullName>
    </submittedName>
</protein>